<dbReference type="SUPFAM" id="SSF52540">
    <property type="entry name" value="P-loop containing nucleoside triphosphate hydrolases"/>
    <property type="match status" value="2"/>
</dbReference>
<proteinExistence type="predicted"/>
<feature type="domain" description="KaiC" evidence="7">
    <location>
        <begin position="11"/>
        <end position="240"/>
    </location>
</feature>
<comment type="caution">
    <text evidence="8">The sequence shown here is derived from an EMBL/GenBank/DDBJ whole genome shotgun (WGS) entry which is preliminary data.</text>
</comment>
<dbReference type="PANTHER" id="PTHR42926">
    <property type="match status" value="1"/>
</dbReference>
<dbReference type="Pfam" id="PF06745">
    <property type="entry name" value="ATPase"/>
    <property type="match status" value="2"/>
</dbReference>
<keyword evidence="4" id="KW-0677">Repeat</keyword>
<dbReference type="Proteomes" id="UP000518300">
    <property type="component" value="Unassembled WGS sequence"/>
</dbReference>
<dbReference type="SMART" id="SM00382">
    <property type="entry name" value="AAA"/>
    <property type="match status" value="2"/>
</dbReference>
<dbReference type="GO" id="GO:0004674">
    <property type="term" value="F:protein serine/threonine kinase activity"/>
    <property type="evidence" value="ECO:0007669"/>
    <property type="project" value="UniProtKB-EC"/>
</dbReference>
<evidence type="ECO:0000313" key="9">
    <source>
        <dbReference type="Proteomes" id="UP000518300"/>
    </source>
</evidence>
<keyword evidence="2" id="KW-0597">Phosphoprotein</keyword>
<dbReference type="Gene3D" id="3.40.50.300">
    <property type="entry name" value="P-loop containing nucleotide triphosphate hydrolases"/>
    <property type="match status" value="2"/>
</dbReference>
<dbReference type="InterPro" id="IPR010624">
    <property type="entry name" value="KaiC_dom"/>
</dbReference>
<dbReference type="GO" id="GO:0005524">
    <property type="term" value="F:ATP binding"/>
    <property type="evidence" value="ECO:0007669"/>
    <property type="project" value="InterPro"/>
</dbReference>
<keyword evidence="3" id="KW-0808">Transferase</keyword>
<name>A0A848LTY7_9BACT</name>
<evidence type="ECO:0000259" key="7">
    <source>
        <dbReference type="PROSITE" id="PS51146"/>
    </source>
</evidence>
<dbReference type="PIRSF" id="PIRSF039117">
    <property type="entry name" value="KaiC"/>
    <property type="match status" value="1"/>
</dbReference>
<evidence type="ECO:0000256" key="6">
    <source>
        <dbReference type="ARBA" id="ARBA00022801"/>
    </source>
</evidence>
<dbReference type="AlphaFoldDB" id="A0A848LTY7"/>
<dbReference type="EC" id="2.7.11.1" evidence="1"/>
<dbReference type="PANTHER" id="PTHR42926:SF1">
    <property type="entry name" value="CIRCADIAN CLOCK OSCILLATOR PROTEIN KAIC 1"/>
    <property type="match status" value="1"/>
</dbReference>
<evidence type="ECO:0000256" key="4">
    <source>
        <dbReference type="ARBA" id="ARBA00022737"/>
    </source>
</evidence>
<evidence type="ECO:0000256" key="2">
    <source>
        <dbReference type="ARBA" id="ARBA00022553"/>
    </source>
</evidence>
<feature type="domain" description="KaiC" evidence="7">
    <location>
        <begin position="246"/>
        <end position="476"/>
    </location>
</feature>
<protein>
    <recommendedName>
        <fullName evidence="1">non-specific serine/threonine protein kinase</fullName>
        <ecNumber evidence="1">2.7.11.1</ecNumber>
    </recommendedName>
</protein>
<organism evidence="8 9">
    <name type="scientific">Pyxidicoccus fallax</name>
    <dbReference type="NCBI Taxonomy" id="394095"/>
    <lineage>
        <taxon>Bacteria</taxon>
        <taxon>Pseudomonadati</taxon>
        <taxon>Myxococcota</taxon>
        <taxon>Myxococcia</taxon>
        <taxon>Myxococcales</taxon>
        <taxon>Cystobacterineae</taxon>
        <taxon>Myxococcaceae</taxon>
        <taxon>Pyxidicoccus</taxon>
    </lineage>
</organism>
<dbReference type="InterPro" id="IPR014774">
    <property type="entry name" value="KaiC-like_dom"/>
</dbReference>
<dbReference type="InterPro" id="IPR027417">
    <property type="entry name" value="P-loop_NTPase"/>
</dbReference>
<evidence type="ECO:0000313" key="8">
    <source>
        <dbReference type="EMBL" id="NMO21246.1"/>
    </source>
</evidence>
<keyword evidence="6" id="KW-0378">Hydrolase</keyword>
<gene>
    <name evidence="8" type="ORF">HG543_41310</name>
</gene>
<dbReference type="InterPro" id="IPR003593">
    <property type="entry name" value="AAA+_ATPase"/>
</dbReference>
<sequence>MDRNPPETEDTRLSSSTPYLDQILDGGWLRGGLYIVTGPPGTGKTTLANQMCFNLAKKGESVVYVTMLTESHSRMVLHLRSLAFFDEALVGTRVHYISGAHALKTGGARGLLALLSHVMREKDTRLLVIDGFTVVREYIRGHAELREFLQALSVRADLARCTTLLLGTEEGVGSEVELIMADGILSLTAERVGLKAIRGLEVIKFRGSNNLPGRHTFTIDERGVSVYPRYEALHPENSEKVADPDRRSRWGLPGLDAMCRGGLVTLSSTLLIGGPGVGKTLLGLHFLAEGARSGEPGLYYGFEERSEQLLRKGDMVGLALRPLVASGALRLETRAPVETLPDAMAQDLIEMVDAHHYRRVFLDGLEPFARESMDPERSTRFIAALLNALRDREVTVLLTQQPHELFGTELRFSIRGVETLCDNLLFLRFVERGERMHRAISVLKMRDSDNDPHVRELVISSRGVEVLDGRERGGTR</sequence>
<keyword evidence="9" id="KW-1185">Reference proteome</keyword>
<accession>A0A848LTY7</accession>
<dbReference type="EMBL" id="JABBJJ010000307">
    <property type="protein sequence ID" value="NMO21246.1"/>
    <property type="molecule type" value="Genomic_DNA"/>
</dbReference>
<dbReference type="GO" id="GO:0016787">
    <property type="term" value="F:hydrolase activity"/>
    <property type="evidence" value="ECO:0007669"/>
    <property type="project" value="UniProtKB-KW"/>
</dbReference>
<dbReference type="InterPro" id="IPR030665">
    <property type="entry name" value="KaiC"/>
</dbReference>
<dbReference type="RefSeq" id="WP_169350438.1">
    <property type="nucleotide sequence ID" value="NZ_JABBJJ010000307.1"/>
</dbReference>
<reference evidence="8 9" key="1">
    <citation type="submission" date="2020-04" db="EMBL/GenBank/DDBJ databases">
        <title>Draft genome of Pyxidicoccus fallax type strain.</title>
        <authorList>
            <person name="Whitworth D.E."/>
        </authorList>
    </citation>
    <scope>NUCLEOTIDE SEQUENCE [LARGE SCALE GENOMIC DNA]</scope>
    <source>
        <strain evidence="8 9">DSM 14698</strain>
    </source>
</reference>
<dbReference type="PROSITE" id="PS51146">
    <property type="entry name" value="KAIC"/>
    <property type="match status" value="2"/>
</dbReference>
<evidence type="ECO:0000256" key="3">
    <source>
        <dbReference type="ARBA" id="ARBA00022679"/>
    </source>
</evidence>
<dbReference type="InterPro" id="IPR051347">
    <property type="entry name" value="Circadian_clock_KaiC-rel"/>
</dbReference>
<keyword evidence="5" id="KW-0418">Kinase</keyword>
<evidence type="ECO:0000256" key="1">
    <source>
        <dbReference type="ARBA" id="ARBA00012513"/>
    </source>
</evidence>
<evidence type="ECO:0000256" key="5">
    <source>
        <dbReference type="ARBA" id="ARBA00022777"/>
    </source>
</evidence>